<keyword evidence="11" id="KW-1185">Reference proteome</keyword>
<dbReference type="GO" id="GO:0019346">
    <property type="term" value="P:transsulfuration"/>
    <property type="evidence" value="ECO:0007669"/>
    <property type="project" value="InterPro"/>
</dbReference>
<evidence type="ECO:0000256" key="5">
    <source>
        <dbReference type="ARBA" id="ARBA00047199"/>
    </source>
</evidence>
<evidence type="ECO:0000256" key="6">
    <source>
        <dbReference type="ARBA" id="ARBA00048780"/>
    </source>
</evidence>
<dbReference type="Proteomes" id="UP000188184">
    <property type="component" value="Chromosome"/>
</dbReference>
<accession>A0A1Q2L0K9</accession>
<reference evidence="10 11" key="1">
    <citation type="submission" date="2017-02" db="EMBL/GenBank/DDBJ databases">
        <title>The complete genomic sequence of a novel cold adapted crude oil-degrading bacterium Planococcus qaidamina Y42.</title>
        <authorList>
            <person name="Yang R."/>
        </authorList>
    </citation>
    <scope>NUCLEOTIDE SEQUENCE [LARGE SCALE GENOMIC DNA]</scope>
    <source>
        <strain evidence="10 11">Y42</strain>
    </source>
</reference>
<comment type="similarity">
    <text evidence="2 9">Belongs to the trans-sulfuration enzymes family.</text>
</comment>
<evidence type="ECO:0000256" key="8">
    <source>
        <dbReference type="PIRSR" id="PIRSR001434-2"/>
    </source>
</evidence>
<dbReference type="FunFam" id="3.40.640.10:FF:000046">
    <property type="entry name" value="Cystathionine gamma-lyase"/>
    <property type="match status" value="1"/>
</dbReference>
<dbReference type="InterPro" id="IPR000277">
    <property type="entry name" value="Cys/Met-Metab_PyrdxlP-dep_enz"/>
</dbReference>
<evidence type="ECO:0000256" key="3">
    <source>
        <dbReference type="ARBA" id="ARBA00022898"/>
    </source>
</evidence>
<gene>
    <name evidence="10" type="ORF">B0X71_13095</name>
</gene>
<dbReference type="PIRSF" id="PIRSF001434">
    <property type="entry name" value="CGS"/>
    <property type="match status" value="1"/>
</dbReference>
<keyword evidence="3 8" id="KW-0663">Pyridoxal phosphate</keyword>
<comment type="catalytic activity">
    <reaction evidence="7">
        <text>L-methionine + H2O = methanethiol + 2-oxobutanoate + NH4(+)</text>
        <dbReference type="Rhea" id="RHEA:23800"/>
        <dbReference type="ChEBI" id="CHEBI:15377"/>
        <dbReference type="ChEBI" id="CHEBI:16007"/>
        <dbReference type="ChEBI" id="CHEBI:16763"/>
        <dbReference type="ChEBI" id="CHEBI:28938"/>
        <dbReference type="ChEBI" id="CHEBI:57844"/>
        <dbReference type="EC" id="4.4.1.11"/>
    </reaction>
    <physiologicalReaction direction="left-to-right" evidence="7">
        <dbReference type="Rhea" id="RHEA:23801"/>
    </physiologicalReaction>
</comment>
<evidence type="ECO:0000256" key="2">
    <source>
        <dbReference type="ARBA" id="ARBA00009077"/>
    </source>
</evidence>
<dbReference type="PROSITE" id="PS00868">
    <property type="entry name" value="CYS_MET_METAB_PP"/>
    <property type="match status" value="1"/>
</dbReference>
<dbReference type="InterPro" id="IPR015422">
    <property type="entry name" value="PyrdxlP-dep_Trfase_small"/>
</dbReference>
<dbReference type="PANTHER" id="PTHR11808">
    <property type="entry name" value="TRANS-SULFURATION ENZYME FAMILY MEMBER"/>
    <property type="match status" value="1"/>
</dbReference>
<dbReference type="GO" id="GO:0047982">
    <property type="term" value="F:homocysteine desulfhydrase activity"/>
    <property type="evidence" value="ECO:0007669"/>
    <property type="project" value="UniProtKB-EC"/>
</dbReference>
<dbReference type="Gene3D" id="3.90.1150.10">
    <property type="entry name" value="Aspartate Aminotransferase, domain 1"/>
    <property type="match status" value="1"/>
</dbReference>
<organism evidence="10 11">
    <name type="scientific">Planococcus lenghuensis</name>
    <dbReference type="NCBI Taxonomy" id="2213202"/>
    <lineage>
        <taxon>Bacteria</taxon>
        <taxon>Bacillati</taxon>
        <taxon>Bacillota</taxon>
        <taxon>Bacilli</taxon>
        <taxon>Bacillales</taxon>
        <taxon>Caryophanaceae</taxon>
        <taxon>Planococcus</taxon>
    </lineage>
</organism>
<dbReference type="GO" id="GO:0005737">
    <property type="term" value="C:cytoplasm"/>
    <property type="evidence" value="ECO:0007669"/>
    <property type="project" value="TreeGrafter"/>
</dbReference>
<dbReference type="Pfam" id="PF01053">
    <property type="entry name" value="Cys_Met_Meta_PP"/>
    <property type="match status" value="1"/>
</dbReference>
<dbReference type="InterPro" id="IPR015421">
    <property type="entry name" value="PyrdxlP-dep_Trfase_major"/>
</dbReference>
<dbReference type="RefSeq" id="WP_077589834.1">
    <property type="nucleotide sequence ID" value="NZ_CP019640.1"/>
</dbReference>
<comment type="catalytic activity">
    <reaction evidence="6">
        <text>L-homocysteine + H2O = 2-oxobutanoate + hydrogen sulfide + NH4(+) + H(+)</text>
        <dbReference type="Rhea" id="RHEA:14501"/>
        <dbReference type="ChEBI" id="CHEBI:15377"/>
        <dbReference type="ChEBI" id="CHEBI:15378"/>
        <dbReference type="ChEBI" id="CHEBI:16763"/>
        <dbReference type="ChEBI" id="CHEBI:28938"/>
        <dbReference type="ChEBI" id="CHEBI:29919"/>
        <dbReference type="ChEBI" id="CHEBI:58199"/>
        <dbReference type="EC" id="4.4.1.2"/>
    </reaction>
    <physiologicalReaction direction="left-to-right" evidence="6">
        <dbReference type="Rhea" id="RHEA:14502"/>
    </physiologicalReaction>
</comment>
<dbReference type="OrthoDB" id="9780685at2"/>
<feature type="modified residue" description="N6-(pyridoxal phosphate)lysine" evidence="8">
    <location>
        <position position="206"/>
    </location>
</feature>
<evidence type="ECO:0000256" key="7">
    <source>
        <dbReference type="ARBA" id="ARBA00052699"/>
    </source>
</evidence>
<evidence type="ECO:0000256" key="4">
    <source>
        <dbReference type="ARBA" id="ARBA00047175"/>
    </source>
</evidence>
<dbReference type="GO" id="GO:0018826">
    <property type="term" value="F:methionine gamma-lyase activity"/>
    <property type="evidence" value="ECO:0007669"/>
    <property type="project" value="UniProtKB-EC"/>
</dbReference>
<protein>
    <recommendedName>
        <fullName evidence="4">homocysteine desulfhydrase</fullName>
        <ecNumber evidence="4">4.4.1.2</ecNumber>
    </recommendedName>
    <alternativeName>
        <fullName evidence="5">Homocysteine desulfhydrase</fullName>
    </alternativeName>
</protein>
<dbReference type="SUPFAM" id="SSF53383">
    <property type="entry name" value="PLP-dependent transferases"/>
    <property type="match status" value="1"/>
</dbReference>
<dbReference type="EC" id="4.4.1.2" evidence="4"/>
<dbReference type="KEGG" id="pmar:B0X71_13095"/>
<comment type="cofactor">
    <cofactor evidence="1 9">
        <name>pyridoxal 5'-phosphate</name>
        <dbReference type="ChEBI" id="CHEBI:597326"/>
    </cofactor>
</comment>
<sequence>MKSIETRAVHSKPLKERQIQPLVQPIYQTSAFSFNSLEEMNGYYEGNGSYLYTRNGNPNTDLLAQTVADLENAPRGVAASSGTGAILAGILTAATAGSHVLAAQDVYGGTVALLKNELKNLGITGHFVDFADPDAVEQKLIDYPEISLLISESITNPFLRLEDIAALVQLKNQYGAKLMIDNTFATPCESRPYELGADLVVHSATKYLGGHSDVSAGVLVGHEELIAEAERTITGMGLNLSPFESWLAVRGIRTLALRIKAQTGNAGRIAAFLETKGLKVWYPGKGAMVTFELGEEADVDRFFSSLGWILIVPTLAGVETTVSYPYGTSHRALSHEEKERLGITGRIVRLSAGIESAEDILEQLEAAFQAG</sequence>
<evidence type="ECO:0000313" key="11">
    <source>
        <dbReference type="Proteomes" id="UP000188184"/>
    </source>
</evidence>
<dbReference type="InterPro" id="IPR054542">
    <property type="entry name" value="Cys_met_metab_PP"/>
</dbReference>
<dbReference type="PANTHER" id="PTHR11808:SF89">
    <property type="entry name" value="METHIONINE GAMMA-LYASE"/>
    <property type="match status" value="1"/>
</dbReference>
<evidence type="ECO:0000256" key="1">
    <source>
        <dbReference type="ARBA" id="ARBA00001933"/>
    </source>
</evidence>
<evidence type="ECO:0000256" key="9">
    <source>
        <dbReference type="RuleBase" id="RU362118"/>
    </source>
</evidence>
<dbReference type="AlphaFoldDB" id="A0A1Q2L0K9"/>
<name>A0A1Q2L0K9_9BACL</name>
<proteinExistence type="inferred from homology"/>
<dbReference type="GO" id="GO:0030170">
    <property type="term" value="F:pyridoxal phosphate binding"/>
    <property type="evidence" value="ECO:0007669"/>
    <property type="project" value="InterPro"/>
</dbReference>
<dbReference type="EMBL" id="CP019640">
    <property type="protein sequence ID" value="AQQ53936.1"/>
    <property type="molecule type" value="Genomic_DNA"/>
</dbReference>
<dbReference type="Gene3D" id="3.40.640.10">
    <property type="entry name" value="Type I PLP-dependent aspartate aminotransferase-like (Major domain)"/>
    <property type="match status" value="1"/>
</dbReference>
<dbReference type="InterPro" id="IPR015424">
    <property type="entry name" value="PyrdxlP-dep_Trfase"/>
</dbReference>
<evidence type="ECO:0000313" key="10">
    <source>
        <dbReference type="EMBL" id="AQQ53936.1"/>
    </source>
</evidence>